<keyword evidence="1" id="KW-1133">Transmembrane helix</keyword>
<proteinExistence type="predicted"/>
<dbReference type="OrthoDB" id="1700423at2"/>
<feature type="transmembrane region" description="Helical" evidence="1">
    <location>
        <begin position="197"/>
        <end position="216"/>
    </location>
</feature>
<comment type="caution">
    <text evidence="2">The sequence shown here is derived from an EMBL/GenBank/DDBJ whole genome shotgun (WGS) entry which is preliminary data.</text>
</comment>
<evidence type="ECO:0000313" key="3">
    <source>
        <dbReference type="Proteomes" id="UP000295184"/>
    </source>
</evidence>
<dbReference type="STRING" id="1650663.GCA_001486665_01229"/>
<dbReference type="GO" id="GO:0140359">
    <property type="term" value="F:ABC-type transporter activity"/>
    <property type="evidence" value="ECO:0007669"/>
    <property type="project" value="InterPro"/>
</dbReference>
<evidence type="ECO:0000313" key="2">
    <source>
        <dbReference type="EMBL" id="TCL54170.1"/>
    </source>
</evidence>
<sequence length="412" mass="46166">MRLFCLEVKRILKSRRTLILLAVALFLAVIMAYLPISFESINRPGENGTVIELNGLDAIQFKREYRQQIYGEVTPEKVADALRTYQKYVQEYGTVDDIPLDVYTENITAIRPLLDRLPEAFADPDTGIGADLMEIDPDVVEQSLYEQFASHLNDIMNLEQEDYPSAKEFATEKYSEVDKPFQLYPGLSRDAFDYIELYIFILSILCVAIAAPTFANEYQTGSDSIMRCTKNGRVKFAVTRILAAGCIFVVVFILGMVIHLSIINLAFGTECLKTSFQMLFSIINLPNINLGQLQVILVLAGLLSILASISCTLFLSAKCRDSLSSLLISLAVMLLPTIIYTALGSSVWLSTILPSSGIGLQNNFLYQLYGFNFLYVGDMSFWTPYIILISAAIEIPVFVFLAIRSYCKHRVA</sequence>
<dbReference type="Proteomes" id="UP000295184">
    <property type="component" value="Unassembled WGS sequence"/>
</dbReference>
<dbReference type="PANTHER" id="PTHR37305">
    <property type="entry name" value="INTEGRAL MEMBRANE PROTEIN-RELATED"/>
    <property type="match status" value="1"/>
</dbReference>
<keyword evidence="1" id="KW-0812">Transmembrane</keyword>
<feature type="transmembrane region" description="Helical" evidence="1">
    <location>
        <begin position="237"/>
        <end position="267"/>
    </location>
</feature>
<organism evidence="2 3">
    <name type="scientific">Allofournierella massiliensis</name>
    <dbReference type="NCBI Taxonomy" id="1650663"/>
    <lineage>
        <taxon>Bacteria</taxon>
        <taxon>Bacillati</taxon>
        <taxon>Bacillota</taxon>
        <taxon>Clostridia</taxon>
        <taxon>Eubacteriales</taxon>
        <taxon>Oscillospiraceae</taxon>
        <taxon>Allofournierella</taxon>
    </lineage>
</organism>
<dbReference type="Pfam" id="PF12679">
    <property type="entry name" value="ABC2_membrane_2"/>
    <property type="match status" value="1"/>
</dbReference>
<dbReference type="PANTHER" id="PTHR37305:SF1">
    <property type="entry name" value="MEMBRANE PROTEIN"/>
    <property type="match status" value="1"/>
</dbReference>
<dbReference type="AlphaFoldDB" id="A0A4R1QVH0"/>
<name>A0A4R1QVH0_9FIRM</name>
<keyword evidence="1" id="KW-0472">Membrane</keyword>
<dbReference type="RefSeq" id="WP_058963700.1">
    <property type="nucleotide sequence ID" value="NZ_CABKVM010000015.1"/>
</dbReference>
<accession>A0A4R1QVH0</accession>
<protein>
    <submittedName>
        <fullName evidence="2">ABC-2 family transporter</fullName>
    </submittedName>
</protein>
<feature type="transmembrane region" description="Helical" evidence="1">
    <location>
        <begin position="295"/>
        <end position="315"/>
    </location>
</feature>
<feature type="transmembrane region" description="Helical" evidence="1">
    <location>
        <begin position="382"/>
        <end position="403"/>
    </location>
</feature>
<dbReference type="GO" id="GO:0005886">
    <property type="term" value="C:plasma membrane"/>
    <property type="evidence" value="ECO:0007669"/>
    <property type="project" value="UniProtKB-SubCell"/>
</dbReference>
<feature type="transmembrane region" description="Helical" evidence="1">
    <location>
        <begin position="327"/>
        <end position="349"/>
    </location>
</feature>
<gene>
    <name evidence="2" type="ORF">EDD77_12326</name>
</gene>
<evidence type="ECO:0000256" key="1">
    <source>
        <dbReference type="SAM" id="Phobius"/>
    </source>
</evidence>
<dbReference type="EMBL" id="SLUM01000023">
    <property type="protein sequence ID" value="TCL54170.1"/>
    <property type="molecule type" value="Genomic_DNA"/>
</dbReference>
<reference evidence="2 3" key="1">
    <citation type="submission" date="2019-03" db="EMBL/GenBank/DDBJ databases">
        <title>Genomic Encyclopedia of Type Strains, Phase IV (KMG-IV): sequencing the most valuable type-strain genomes for metagenomic binning, comparative biology and taxonomic classification.</title>
        <authorList>
            <person name="Goeker M."/>
        </authorList>
    </citation>
    <scope>NUCLEOTIDE SEQUENCE [LARGE SCALE GENOMIC DNA]</scope>
    <source>
        <strain evidence="2 3">DSM 100451</strain>
    </source>
</reference>